<evidence type="ECO:0000256" key="3">
    <source>
        <dbReference type="RuleBase" id="RU000363"/>
    </source>
</evidence>
<dbReference type="FunFam" id="3.40.50.720:FF:000084">
    <property type="entry name" value="Short-chain dehydrogenase reductase"/>
    <property type="match status" value="1"/>
</dbReference>
<dbReference type="PANTHER" id="PTHR42760:SF133">
    <property type="entry name" value="3-OXOACYL-[ACYL-CARRIER-PROTEIN] REDUCTASE"/>
    <property type="match status" value="1"/>
</dbReference>
<dbReference type="PANTHER" id="PTHR42760">
    <property type="entry name" value="SHORT-CHAIN DEHYDROGENASES/REDUCTASES FAMILY MEMBER"/>
    <property type="match status" value="1"/>
</dbReference>
<keyword evidence="2 5" id="KW-0560">Oxidoreductase</keyword>
<gene>
    <name evidence="5" type="primary">kduD_4</name>
    <name evidence="4" type="ORF">BJL90_21205</name>
    <name evidence="5" type="ORF">CLFO_32170</name>
</gene>
<dbReference type="InterPro" id="IPR036291">
    <property type="entry name" value="NAD(P)-bd_dom_sf"/>
</dbReference>
<organism evidence="5 7">
    <name type="scientific">Clostridium formicaceticum</name>
    <dbReference type="NCBI Taxonomy" id="1497"/>
    <lineage>
        <taxon>Bacteria</taxon>
        <taxon>Bacillati</taxon>
        <taxon>Bacillota</taxon>
        <taxon>Clostridia</taxon>
        <taxon>Eubacteriales</taxon>
        <taxon>Clostridiaceae</taxon>
        <taxon>Clostridium</taxon>
    </lineage>
</organism>
<sequence length="274" mass="29674">MKISYKGLFNLENKTAVVTGGLGILGRRFCAGLAEFGANVVVVDLDEKETTTFAEALMKNYQRKALGIVCDVSSPKDVKAMVAKVIACFGEIHILHNNAASKSKDLKAFFAPFEEYSLDEWRNIMSVNLDGMFLVAQAVGAQMVRQGKGGSIIQTSSIYGMLAPNHGIYEGSLYLDRKINTPAVYTASKAAVMGLSKYLATYWAEKKIRVNTLTLGGNESGQNNTFQKKYAARVPLGRMGQPEEMVAALIFLASEASSYVTGQNIVVDGGLSAW</sequence>
<dbReference type="EMBL" id="CP020559">
    <property type="protein sequence ID" value="ARE88811.1"/>
    <property type="molecule type" value="Genomic_DNA"/>
</dbReference>
<dbReference type="EMBL" id="CP017603">
    <property type="protein sequence ID" value="AOY78158.1"/>
    <property type="molecule type" value="Genomic_DNA"/>
</dbReference>
<accession>A0AAC9RMJ8</accession>
<dbReference type="EC" id="1.1.1.127" evidence="5"/>
<dbReference type="Proteomes" id="UP000192478">
    <property type="component" value="Chromosome"/>
</dbReference>
<evidence type="ECO:0000313" key="7">
    <source>
        <dbReference type="Proteomes" id="UP000192478"/>
    </source>
</evidence>
<reference evidence="4 6" key="1">
    <citation type="submission" date="2016-10" db="EMBL/GenBank/DDBJ databases">
        <title>Complete Genome Sequence of Acetogen Clostridium formicoaceticum ATCC 27076.</title>
        <authorList>
            <person name="Bao T."/>
            <person name="Cheng C."/>
            <person name="Zhao J."/>
            <person name="Yang S.-T."/>
            <person name="Wang J."/>
            <person name="Wang M."/>
        </authorList>
    </citation>
    <scope>NUCLEOTIDE SEQUENCE [LARGE SCALE GENOMIC DNA]</scope>
    <source>
        <strain evidence="4 6">ATCC 27076</strain>
    </source>
</reference>
<reference evidence="5 7" key="2">
    <citation type="submission" date="2017-03" db="EMBL/GenBank/DDBJ databases">
        <title>Complete sequence of Clostridium formicaceticum DSM 92.</title>
        <authorList>
            <person name="Poehlein A."/>
            <person name="Karl M."/>
            <person name="Bengelsdorf F.R."/>
            <person name="Duerre P."/>
            <person name="Daniel R."/>
        </authorList>
    </citation>
    <scope>NUCLEOTIDE SEQUENCE [LARGE SCALE GENOMIC DNA]</scope>
    <source>
        <strain evidence="5 7">DSM 92</strain>
    </source>
</reference>
<dbReference type="RefSeq" id="WP_070972829.1">
    <property type="nucleotide sequence ID" value="NZ_CP017603.1"/>
</dbReference>
<evidence type="ECO:0000313" key="5">
    <source>
        <dbReference type="EMBL" id="ARE88811.1"/>
    </source>
</evidence>
<dbReference type="GO" id="GO:0047001">
    <property type="term" value="F:2-dehydro-3-deoxy-D-gluconate 5-dehydrogenase activity"/>
    <property type="evidence" value="ECO:0007669"/>
    <property type="project" value="UniProtKB-EC"/>
</dbReference>
<proteinExistence type="inferred from homology"/>
<dbReference type="Pfam" id="PF00106">
    <property type="entry name" value="adh_short"/>
    <property type="match status" value="1"/>
</dbReference>
<dbReference type="Proteomes" id="UP000177894">
    <property type="component" value="Chromosome"/>
</dbReference>
<dbReference type="SUPFAM" id="SSF51735">
    <property type="entry name" value="NAD(P)-binding Rossmann-fold domains"/>
    <property type="match status" value="1"/>
</dbReference>
<evidence type="ECO:0000256" key="2">
    <source>
        <dbReference type="ARBA" id="ARBA00023002"/>
    </source>
</evidence>
<dbReference type="InterPro" id="IPR002347">
    <property type="entry name" value="SDR_fam"/>
</dbReference>
<protein>
    <submittedName>
        <fullName evidence="5">2-dehydro-3-deoxy-D-gluconate 5-dehydrogenase</fullName>
        <ecNumber evidence="5">1.1.1.127</ecNumber>
    </submittedName>
    <submittedName>
        <fullName evidence="4">Short-chain dehydrogenase</fullName>
    </submittedName>
</protein>
<dbReference type="GO" id="GO:0008206">
    <property type="term" value="P:bile acid metabolic process"/>
    <property type="evidence" value="ECO:0007669"/>
    <property type="project" value="UniProtKB-ARBA"/>
</dbReference>
<dbReference type="PRINTS" id="PR00081">
    <property type="entry name" value="GDHRDH"/>
</dbReference>
<evidence type="ECO:0000256" key="1">
    <source>
        <dbReference type="ARBA" id="ARBA00006484"/>
    </source>
</evidence>
<dbReference type="PRINTS" id="PR00080">
    <property type="entry name" value="SDRFAMILY"/>
</dbReference>
<dbReference type="KEGG" id="cfm:BJL90_21205"/>
<evidence type="ECO:0000313" key="4">
    <source>
        <dbReference type="EMBL" id="AOY78158.1"/>
    </source>
</evidence>
<dbReference type="AlphaFoldDB" id="A0AAC9RMJ8"/>
<name>A0AAC9RMJ8_9CLOT</name>
<dbReference type="Gene3D" id="3.40.50.720">
    <property type="entry name" value="NAD(P)-binding Rossmann-like Domain"/>
    <property type="match status" value="1"/>
</dbReference>
<keyword evidence="6" id="KW-1185">Reference proteome</keyword>
<comment type="similarity">
    <text evidence="1 3">Belongs to the short-chain dehydrogenases/reductases (SDR) family.</text>
</comment>
<evidence type="ECO:0000313" key="6">
    <source>
        <dbReference type="Proteomes" id="UP000177894"/>
    </source>
</evidence>